<dbReference type="SFLD" id="SFLDG01082">
    <property type="entry name" value="B12-binding_domain_containing"/>
    <property type="match status" value="1"/>
</dbReference>
<dbReference type="SFLD" id="SFLDS00029">
    <property type="entry name" value="Radical_SAM"/>
    <property type="match status" value="1"/>
</dbReference>
<dbReference type="GO" id="GO:0035599">
    <property type="term" value="F:aspartic acid methylthiotransferase activity"/>
    <property type="evidence" value="ECO:0007669"/>
    <property type="project" value="TreeGrafter"/>
</dbReference>
<dbReference type="AlphaFoldDB" id="A0A0N0RF80"/>
<dbReference type="InterPro" id="IPR005840">
    <property type="entry name" value="Ribosomal_uS12_MeSTrfase_RimO"/>
</dbReference>
<dbReference type="GO" id="GO:0046872">
    <property type="term" value="F:metal ion binding"/>
    <property type="evidence" value="ECO:0007669"/>
    <property type="project" value="UniProtKB-KW"/>
</dbReference>
<keyword evidence="13" id="KW-0687">Ribonucleoprotein</keyword>
<dbReference type="FunFam" id="3.80.30.20:FF:000001">
    <property type="entry name" value="tRNA-2-methylthio-N(6)-dimethylallyladenosine synthase 2"/>
    <property type="match status" value="1"/>
</dbReference>
<evidence type="ECO:0000256" key="7">
    <source>
        <dbReference type="ARBA" id="ARBA00023014"/>
    </source>
</evidence>
<evidence type="ECO:0000313" key="13">
    <source>
        <dbReference type="EMBL" id="GAP61627.1"/>
    </source>
</evidence>
<evidence type="ECO:0000256" key="2">
    <source>
        <dbReference type="ARBA" id="ARBA00022490"/>
    </source>
</evidence>
<feature type="binding site" evidence="8">
    <location>
        <position position="155"/>
    </location>
    <ligand>
        <name>[4Fe-4S] cluster</name>
        <dbReference type="ChEBI" id="CHEBI:49883"/>
        <label>2</label>
        <note>4Fe-4S-S-AdoMet</note>
    </ligand>
</feature>
<dbReference type="SFLD" id="SFLDG01061">
    <property type="entry name" value="methylthiotransferase"/>
    <property type="match status" value="1"/>
</dbReference>
<dbReference type="InterPro" id="IPR006638">
    <property type="entry name" value="Elp3/MiaA/NifB-like_rSAM"/>
</dbReference>
<feature type="domain" description="MTTase N-terminal" evidence="11">
    <location>
        <begin position="1"/>
        <end position="114"/>
    </location>
</feature>
<feature type="binding site" evidence="8">
    <location>
        <position position="77"/>
    </location>
    <ligand>
        <name>[4Fe-4S] cluster</name>
        <dbReference type="ChEBI" id="CHEBI:49883"/>
        <label>1</label>
    </ligand>
</feature>
<keyword evidence="14" id="KW-1185">Reference proteome</keyword>
<evidence type="ECO:0000259" key="12">
    <source>
        <dbReference type="PROSITE" id="PS51918"/>
    </source>
</evidence>
<keyword evidence="4 8" id="KW-0949">S-adenosyl-L-methionine</keyword>
<keyword evidence="2 8" id="KW-0963">Cytoplasm</keyword>
<dbReference type="PROSITE" id="PS51449">
    <property type="entry name" value="MTTASE_N"/>
    <property type="match status" value="1"/>
</dbReference>
<dbReference type="GO" id="GO:0005840">
    <property type="term" value="C:ribosome"/>
    <property type="evidence" value="ECO:0007669"/>
    <property type="project" value="UniProtKB-KW"/>
</dbReference>
<accession>A0A0N0RF80</accession>
<feature type="binding site" evidence="8">
    <location>
        <position position="159"/>
    </location>
    <ligand>
        <name>[4Fe-4S] cluster</name>
        <dbReference type="ChEBI" id="CHEBI:49883"/>
        <label>2</label>
        <note>4Fe-4S-S-AdoMet</note>
    </ligand>
</feature>
<dbReference type="GO" id="GO:0103039">
    <property type="term" value="F:protein methylthiotransferase activity"/>
    <property type="evidence" value="ECO:0007669"/>
    <property type="project" value="UniProtKB-EC"/>
</dbReference>
<dbReference type="EMBL" id="BBZA01000003">
    <property type="protein sequence ID" value="GAP61627.1"/>
    <property type="molecule type" value="Genomic_DNA"/>
</dbReference>
<evidence type="ECO:0000256" key="8">
    <source>
        <dbReference type="HAMAP-Rule" id="MF_01865"/>
    </source>
</evidence>
<dbReference type="PANTHER" id="PTHR43837:SF1">
    <property type="entry name" value="RIBOSOMAL PROTEIN US12 METHYLTHIOTRANSFERASE RIMO"/>
    <property type="match status" value="1"/>
</dbReference>
<comment type="function">
    <text evidence="8">Catalyzes the methylthiolation of an aspartic acid residue of ribosomal protein uS12.</text>
</comment>
<dbReference type="InterPro" id="IPR005839">
    <property type="entry name" value="Methylthiotransferase"/>
</dbReference>
<keyword evidence="7 8" id="KW-0411">Iron-sulfur</keyword>
<feature type="binding site" evidence="8">
    <location>
        <position position="10"/>
    </location>
    <ligand>
        <name>[4Fe-4S] cluster</name>
        <dbReference type="ChEBI" id="CHEBI:49883"/>
        <label>1</label>
    </ligand>
</feature>
<evidence type="ECO:0000313" key="14">
    <source>
        <dbReference type="Proteomes" id="UP000037784"/>
    </source>
</evidence>
<dbReference type="NCBIfam" id="TIGR01125">
    <property type="entry name" value="30S ribosomal protein S12 methylthiotransferase RimO"/>
    <property type="match status" value="1"/>
</dbReference>
<comment type="subcellular location">
    <subcellularLocation>
        <location evidence="8">Cytoplasm</location>
    </subcellularLocation>
</comment>
<keyword evidence="5 8" id="KW-0479">Metal-binding</keyword>
<keyword evidence="1 8" id="KW-0004">4Fe-4S</keyword>
<feature type="domain" description="TRAM" evidence="10">
    <location>
        <begin position="375"/>
        <end position="441"/>
    </location>
</feature>
<dbReference type="SUPFAM" id="SSF102114">
    <property type="entry name" value="Radical SAM enzymes"/>
    <property type="match status" value="1"/>
</dbReference>
<dbReference type="InterPro" id="IPR020612">
    <property type="entry name" value="Methylthiotransferase_CS"/>
</dbReference>
<dbReference type="Gene3D" id="2.40.50.140">
    <property type="entry name" value="Nucleic acid-binding proteins"/>
    <property type="match status" value="1"/>
</dbReference>
<comment type="similarity">
    <text evidence="8">Belongs to the methylthiotransferase family. RimO subfamily.</text>
</comment>
<dbReference type="Gene3D" id="3.40.50.12160">
    <property type="entry name" value="Methylthiotransferase, N-terminal domain"/>
    <property type="match status" value="1"/>
</dbReference>
<feature type="domain" description="Radical SAM core" evidence="12">
    <location>
        <begin position="141"/>
        <end position="372"/>
    </location>
</feature>
<dbReference type="Pfam" id="PF18693">
    <property type="entry name" value="TRAM_2"/>
    <property type="match status" value="1"/>
</dbReference>
<keyword evidence="3 8" id="KW-0808">Transferase</keyword>
<reference evidence="14" key="2">
    <citation type="submission" date="2015-08" db="EMBL/GenBank/DDBJ databases">
        <title>Draft Genome Sequence of a Heterotrophic Facultative Anaerobic Bacterium Ardenticatena maritima Strain 110S.</title>
        <authorList>
            <person name="Kawaichi S."/>
            <person name="Yoshida T."/>
            <person name="Sako Y."/>
            <person name="Nakamura R."/>
        </authorList>
    </citation>
    <scope>NUCLEOTIDE SEQUENCE [LARGE SCALE GENOMIC DNA]</scope>
    <source>
        <strain evidence="14">110S</strain>
    </source>
</reference>
<comment type="cofactor">
    <cofactor evidence="8">
        <name>[4Fe-4S] cluster</name>
        <dbReference type="ChEBI" id="CHEBI:49883"/>
    </cofactor>
    <text evidence="8">Binds 2 [4Fe-4S] clusters. One cluster is coordinated with 3 cysteines and an exchangeable S-adenosyl-L-methionine.</text>
</comment>
<dbReference type="PROSITE" id="PS50926">
    <property type="entry name" value="TRAM"/>
    <property type="match status" value="1"/>
</dbReference>
<organism evidence="13 14">
    <name type="scientific">Ardenticatena maritima</name>
    <dbReference type="NCBI Taxonomy" id="872965"/>
    <lineage>
        <taxon>Bacteria</taxon>
        <taxon>Bacillati</taxon>
        <taxon>Chloroflexota</taxon>
        <taxon>Ardenticatenia</taxon>
        <taxon>Ardenticatenales</taxon>
        <taxon>Ardenticatenaceae</taxon>
        <taxon>Ardenticatena</taxon>
    </lineage>
</organism>
<feature type="binding site" evidence="8">
    <location>
        <position position="45"/>
    </location>
    <ligand>
        <name>[4Fe-4S] cluster</name>
        <dbReference type="ChEBI" id="CHEBI:49883"/>
        <label>1</label>
    </ligand>
</feature>
<dbReference type="PROSITE" id="PS51918">
    <property type="entry name" value="RADICAL_SAM"/>
    <property type="match status" value="1"/>
</dbReference>
<dbReference type="EC" id="2.8.4.4" evidence="8"/>
<dbReference type="GO" id="GO:0051539">
    <property type="term" value="F:4 iron, 4 sulfur cluster binding"/>
    <property type="evidence" value="ECO:0007669"/>
    <property type="project" value="UniProtKB-UniRule"/>
</dbReference>
<dbReference type="InterPro" id="IPR007197">
    <property type="entry name" value="rSAM"/>
</dbReference>
<protein>
    <recommendedName>
        <fullName evidence="8">Ribosomal protein uS12 methylthiotransferase RimO</fullName>
        <shortName evidence="8">uS12 MTTase</shortName>
        <shortName evidence="8">uS12 methylthiotransferase</shortName>
        <ecNumber evidence="8">2.8.4.4</ecNumber>
    </recommendedName>
    <alternativeName>
        <fullName evidence="8">Ribosomal protein uS12 (aspartate-C(3))-methylthiotransferase</fullName>
    </alternativeName>
    <alternativeName>
        <fullName evidence="8">Ribosome maturation factor RimO</fullName>
    </alternativeName>
</protein>
<dbReference type="InterPro" id="IPR012340">
    <property type="entry name" value="NA-bd_OB-fold"/>
</dbReference>
<name>A0A0N0RF80_9CHLR</name>
<evidence type="ECO:0000259" key="10">
    <source>
        <dbReference type="PROSITE" id="PS50926"/>
    </source>
</evidence>
<dbReference type="HAMAP" id="MF_01865">
    <property type="entry name" value="MTTase_RimO"/>
    <property type="match status" value="1"/>
</dbReference>
<feature type="region of interest" description="Disordered" evidence="9">
    <location>
        <begin position="443"/>
        <end position="465"/>
    </location>
</feature>
<dbReference type="FunCoup" id="A0A0N0RF80">
    <property type="interactions" value="466"/>
</dbReference>
<dbReference type="InParanoid" id="A0A0N0RF80"/>
<dbReference type="OrthoDB" id="9805215at2"/>
<keyword evidence="13" id="KW-0689">Ribosomal protein</keyword>
<dbReference type="SMART" id="SM00729">
    <property type="entry name" value="Elp3"/>
    <property type="match status" value="1"/>
</dbReference>
<sequence>MKYHVVTLGCAKNIADSEGIGTLLRAAGYEPGTPDEADVLIVNTCGFLQAARQESIETLNALGERKKPGQLLVAAGCLSERYGAALADEVPALDGIIGTQQWTRIADFIQQLREREEEARWRAYAMPPDARNHVADSVSRRAEGHSAYLKIADGCSAPCAFCTIPSFKGPQRSKRPGTVIREAQELVAQGVQEIVLVAQDLTAYGRDWGETDGLPTLLEHLMQEVEGDVWFRLMYAYPGHATERLIEVMARHERICNYLDMPLQHGDPNVLKRMRRPHKLERIYRFFEQMRDAMPDVSLRTTFIVGYPGETEEEFQNLLDFMSAVQFDKVGVFTFSPEPGTPAAELPDQIPEEVKQERWERAMAHQQPIALARQEAQLGRTLEVVVDGYDAENGLTLARSYREAPEVDGYVLVRGQYDPGERLTVRITGAMPYDLEGRVVKRKPRRTPPPHPAAISLDAIGVRES</sequence>
<comment type="caution">
    <text evidence="13">The sequence shown here is derived from an EMBL/GenBank/DDBJ whole genome shotgun (WGS) entry which is preliminary data.</text>
</comment>
<dbReference type="GO" id="GO:0035600">
    <property type="term" value="P:tRNA methylthiolation"/>
    <property type="evidence" value="ECO:0007669"/>
    <property type="project" value="UniProtKB-ARBA"/>
</dbReference>
<dbReference type="InterPro" id="IPR002792">
    <property type="entry name" value="TRAM_dom"/>
</dbReference>
<feature type="binding site" evidence="8">
    <location>
        <position position="162"/>
    </location>
    <ligand>
        <name>[4Fe-4S] cluster</name>
        <dbReference type="ChEBI" id="CHEBI:49883"/>
        <label>2</label>
        <note>4Fe-4S-S-AdoMet</note>
    </ligand>
</feature>
<evidence type="ECO:0000256" key="1">
    <source>
        <dbReference type="ARBA" id="ARBA00022485"/>
    </source>
</evidence>
<dbReference type="Pfam" id="PF04055">
    <property type="entry name" value="Radical_SAM"/>
    <property type="match status" value="1"/>
</dbReference>
<dbReference type="PROSITE" id="PS01278">
    <property type="entry name" value="MTTASE_RADICAL"/>
    <property type="match status" value="1"/>
</dbReference>
<dbReference type="GO" id="GO:0005829">
    <property type="term" value="C:cytosol"/>
    <property type="evidence" value="ECO:0007669"/>
    <property type="project" value="TreeGrafter"/>
</dbReference>
<reference evidence="13 14" key="1">
    <citation type="journal article" date="2015" name="Genome Announc.">
        <title>Draft Genome Sequence of a Heterotrophic Facultative Anaerobic Thermophilic Bacterium, Ardenticatena maritima Strain 110ST.</title>
        <authorList>
            <person name="Kawaichi S."/>
            <person name="Yoshida T."/>
            <person name="Sako Y."/>
            <person name="Nakamura R."/>
        </authorList>
    </citation>
    <scope>NUCLEOTIDE SEQUENCE [LARGE SCALE GENOMIC DNA]</scope>
    <source>
        <strain evidence="13 14">110S</strain>
    </source>
</reference>
<dbReference type="InterPro" id="IPR058240">
    <property type="entry name" value="rSAM_sf"/>
</dbReference>
<dbReference type="InterPro" id="IPR013848">
    <property type="entry name" value="Methylthiotransferase_N"/>
</dbReference>
<gene>
    <name evidence="8 13" type="primary">rimO</name>
    <name evidence="13" type="ORF">ARMA_0050</name>
</gene>
<dbReference type="Gene3D" id="3.80.30.20">
    <property type="entry name" value="tm_1862 like domain"/>
    <property type="match status" value="1"/>
</dbReference>
<evidence type="ECO:0000256" key="6">
    <source>
        <dbReference type="ARBA" id="ARBA00023004"/>
    </source>
</evidence>
<evidence type="ECO:0000256" key="5">
    <source>
        <dbReference type="ARBA" id="ARBA00022723"/>
    </source>
</evidence>
<dbReference type="NCBIfam" id="TIGR00089">
    <property type="entry name" value="MiaB/RimO family radical SAM methylthiotransferase"/>
    <property type="match status" value="1"/>
</dbReference>
<keyword evidence="6 8" id="KW-0408">Iron</keyword>
<evidence type="ECO:0000256" key="3">
    <source>
        <dbReference type="ARBA" id="ARBA00022679"/>
    </source>
</evidence>
<evidence type="ECO:0000256" key="9">
    <source>
        <dbReference type="SAM" id="MobiDB-lite"/>
    </source>
</evidence>
<evidence type="ECO:0000259" key="11">
    <source>
        <dbReference type="PROSITE" id="PS51449"/>
    </source>
</evidence>
<dbReference type="RefSeq" id="WP_082373719.1">
    <property type="nucleotide sequence ID" value="NZ_BBZA01000003.1"/>
</dbReference>
<dbReference type="Proteomes" id="UP000037784">
    <property type="component" value="Unassembled WGS sequence"/>
</dbReference>
<dbReference type="InterPro" id="IPR023404">
    <property type="entry name" value="rSAM_horseshoe"/>
</dbReference>
<comment type="catalytic activity">
    <reaction evidence="8">
        <text>L-aspartate(89)-[ribosomal protein uS12]-hydrogen + (sulfur carrier)-SH + AH2 + 2 S-adenosyl-L-methionine = 3-methylsulfanyl-L-aspartate(89)-[ribosomal protein uS12]-hydrogen + (sulfur carrier)-H + 5'-deoxyadenosine + L-methionine + A + S-adenosyl-L-homocysteine + 2 H(+)</text>
        <dbReference type="Rhea" id="RHEA:37087"/>
        <dbReference type="Rhea" id="RHEA-COMP:10460"/>
        <dbReference type="Rhea" id="RHEA-COMP:10461"/>
        <dbReference type="Rhea" id="RHEA-COMP:14737"/>
        <dbReference type="Rhea" id="RHEA-COMP:14739"/>
        <dbReference type="ChEBI" id="CHEBI:13193"/>
        <dbReference type="ChEBI" id="CHEBI:15378"/>
        <dbReference type="ChEBI" id="CHEBI:17319"/>
        <dbReference type="ChEBI" id="CHEBI:17499"/>
        <dbReference type="ChEBI" id="CHEBI:29917"/>
        <dbReference type="ChEBI" id="CHEBI:29961"/>
        <dbReference type="ChEBI" id="CHEBI:57844"/>
        <dbReference type="ChEBI" id="CHEBI:57856"/>
        <dbReference type="ChEBI" id="CHEBI:59789"/>
        <dbReference type="ChEBI" id="CHEBI:64428"/>
        <dbReference type="ChEBI" id="CHEBI:73599"/>
        <dbReference type="EC" id="2.8.4.4"/>
    </reaction>
</comment>
<evidence type="ECO:0000256" key="4">
    <source>
        <dbReference type="ARBA" id="ARBA00022691"/>
    </source>
</evidence>
<dbReference type="InterPro" id="IPR038135">
    <property type="entry name" value="Methylthiotransferase_N_sf"/>
</dbReference>
<dbReference type="Pfam" id="PF00919">
    <property type="entry name" value="UPF0004"/>
    <property type="match status" value="1"/>
</dbReference>
<dbReference type="SFLD" id="SFLDF00274">
    <property type="entry name" value="ribosomal_protein_S12_methylth"/>
    <property type="match status" value="1"/>
</dbReference>
<dbReference type="PANTHER" id="PTHR43837">
    <property type="entry name" value="RIBOSOMAL PROTEIN S12 METHYLTHIOTRANSFERASE RIMO"/>
    <property type="match status" value="1"/>
</dbReference>
<proteinExistence type="inferred from homology"/>
<dbReference type="CDD" id="cd01335">
    <property type="entry name" value="Radical_SAM"/>
    <property type="match status" value="1"/>
</dbReference>